<dbReference type="Proteomes" id="UP000011867">
    <property type="component" value="Chromosome"/>
</dbReference>
<feature type="domain" description="DUF6036" evidence="1">
    <location>
        <begin position="24"/>
        <end position="154"/>
    </location>
</feature>
<dbReference type="STRING" id="268739.Nmlp_2924"/>
<dbReference type="GeneID" id="14651595"/>
<dbReference type="AlphaFoldDB" id="M1XS00"/>
<organism evidence="2 3">
    <name type="scientific">Natronomonas moolapensis (strain DSM 18674 / CECT 7526 / JCM 14361 / 8.8.11)</name>
    <dbReference type="NCBI Taxonomy" id="268739"/>
    <lineage>
        <taxon>Archaea</taxon>
        <taxon>Methanobacteriati</taxon>
        <taxon>Methanobacteriota</taxon>
        <taxon>Stenosarchaea group</taxon>
        <taxon>Halobacteria</taxon>
        <taxon>Halobacteriales</taxon>
        <taxon>Natronomonadaceae</taxon>
        <taxon>Natronomonas</taxon>
    </lineage>
</organism>
<evidence type="ECO:0000313" key="3">
    <source>
        <dbReference type="Proteomes" id="UP000011867"/>
    </source>
</evidence>
<dbReference type="HOGENOM" id="CLU_089861_0_0_2"/>
<name>M1XS00_NATM8</name>
<dbReference type="EMBL" id="HF582854">
    <property type="protein sequence ID" value="CCQ37074.1"/>
    <property type="molecule type" value="Genomic_DNA"/>
</dbReference>
<accession>M1XS00</accession>
<evidence type="ECO:0000259" key="1">
    <source>
        <dbReference type="Pfam" id="PF19502"/>
    </source>
</evidence>
<dbReference type="Pfam" id="PF19502">
    <property type="entry name" value="DUF6036"/>
    <property type="match status" value="1"/>
</dbReference>
<dbReference type="InterPro" id="IPR043519">
    <property type="entry name" value="NT_sf"/>
</dbReference>
<dbReference type="KEGG" id="nmo:Nmlp_2924"/>
<dbReference type="Gene3D" id="3.30.460.40">
    <property type="match status" value="1"/>
</dbReference>
<gene>
    <name evidence="2" type="ordered locus">Nmlp_2924</name>
</gene>
<sequence>MTREATFGSDAIRGQFSELAGLLEDELTVYLIGGGALTLDDLKNATKDIDLIVREQAELQRLWQVLTAAGYEPEEELSEEYDELGAAFILQNDRRRFDVFHEQVAGVIRLTQSMVDRSRHLFDEGHLTVRAVSLNDIFLFKAVANREDDVDDMVRIAQTGIDEDVIVDEVHTQLELLGRDEFIGAMKHKLDRLRDQGYVFDIHEEINVLHDRVQDGRAVSTAIDALREHEYSDDLYRGVPEPAIQRRVGDETASSGIEWLEQIGVIERASDGSVVRTENSE</sequence>
<dbReference type="SUPFAM" id="SSF81301">
    <property type="entry name" value="Nucleotidyltransferase"/>
    <property type="match status" value="1"/>
</dbReference>
<evidence type="ECO:0000313" key="2">
    <source>
        <dbReference type="EMBL" id="CCQ37074.1"/>
    </source>
</evidence>
<reference evidence="2 3" key="1">
    <citation type="journal article" date="2013" name="Genome Announc.">
        <title>Genome of the haloarchaeon Natronomonas moolapensis, a neutrophilic member of a previously haloalkaliphilic genus.</title>
        <authorList>
            <person name="Dyall-Smith M.L."/>
            <person name="Pfeiffer F."/>
            <person name="Oberwinkler T."/>
            <person name="Klee K."/>
            <person name="Rampp M."/>
            <person name="Palm P."/>
            <person name="Gross K."/>
            <person name="Schuster S.C."/>
            <person name="Oesterhelt D."/>
        </authorList>
    </citation>
    <scope>NUCLEOTIDE SEQUENCE [LARGE SCALE GENOMIC DNA]</scope>
    <source>
        <strain evidence="3">DSM 18674 / JCM 14361 / 8.8.11</strain>
    </source>
</reference>
<proteinExistence type="predicted"/>
<dbReference type="OrthoDB" id="12113at2157"/>
<dbReference type="InterPro" id="IPR045792">
    <property type="entry name" value="DUF6036"/>
</dbReference>
<protein>
    <submittedName>
        <fullName evidence="2">DUF2204 family protein</fullName>
    </submittedName>
</protein>
<keyword evidence="3" id="KW-1185">Reference proteome</keyword>
<dbReference type="RefSeq" id="WP_015409828.1">
    <property type="nucleotide sequence ID" value="NC_020388.1"/>
</dbReference>
<dbReference type="eggNOG" id="arCOG07592">
    <property type="taxonomic scope" value="Archaea"/>
</dbReference>